<name>A0A4R8BV37_9ACTN</name>
<reference evidence="1 2" key="1">
    <citation type="submission" date="2019-03" db="EMBL/GenBank/DDBJ databases">
        <title>Genomic Encyclopedia of Type Strains, Phase III (KMG-III): the genomes of soil and plant-associated and newly described type strains.</title>
        <authorList>
            <person name="Whitman W."/>
        </authorList>
    </citation>
    <scope>NUCLEOTIDE SEQUENCE [LARGE SCALE GENOMIC DNA]</scope>
    <source>
        <strain evidence="1 2">VKM Ac-2573</strain>
    </source>
</reference>
<dbReference type="AlphaFoldDB" id="A0A4R8BV37"/>
<sequence>MIRSKSPVVREFAGIFPVANALGIDRSHIPRLLEHYADPVLAEVDGITFQDLAKLTIAYELEKKGGDPRAVYDIVSLLPADIVQAGTWTIILSKNGSDYQILRNAQDVSELMTTPAVGKKPIVVVQLAKIVLSVINVWNSAARAVNTTWDTAG</sequence>
<evidence type="ECO:0000313" key="2">
    <source>
        <dbReference type="Proteomes" id="UP000295146"/>
    </source>
</evidence>
<dbReference type="EMBL" id="SODP01000003">
    <property type="protein sequence ID" value="TDW65631.1"/>
    <property type="molecule type" value="Genomic_DNA"/>
</dbReference>
<protein>
    <submittedName>
        <fullName evidence="1">Uncharacterized protein</fullName>
    </submittedName>
</protein>
<organism evidence="1 2">
    <name type="scientific">Kribbella pratensis</name>
    <dbReference type="NCBI Taxonomy" id="2512112"/>
    <lineage>
        <taxon>Bacteria</taxon>
        <taxon>Bacillati</taxon>
        <taxon>Actinomycetota</taxon>
        <taxon>Actinomycetes</taxon>
        <taxon>Propionibacteriales</taxon>
        <taxon>Kribbellaceae</taxon>
        <taxon>Kribbella</taxon>
    </lineage>
</organism>
<dbReference type="Proteomes" id="UP000295146">
    <property type="component" value="Unassembled WGS sequence"/>
</dbReference>
<proteinExistence type="predicted"/>
<comment type="caution">
    <text evidence="1">The sequence shown here is derived from an EMBL/GenBank/DDBJ whole genome shotgun (WGS) entry which is preliminary data.</text>
</comment>
<gene>
    <name evidence="1" type="ORF">EV653_5642</name>
</gene>
<keyword evidence="2" id="KW-1185">Reference proteome</keyword>
<accession>A0A4R8BV37</accession>
<evidence type="ECO:0000313" key="1">
    <source>
        <dbReference type="EMBL" id="TDW65631.1"/>
    </source>
</evidence>